<evidence type="ECO:0000256" key="15">
    <source>
        <dbReference type="ARBA" id="ARBA00049902"/>
    </source>
</evidence>
<comment type="catalytic activity">
    <reaction evidence="14">
        <text>Preferential cleavage: (Ac)2-L-Lys-D-Ala-|-D-Ala. Also transpeptidation of peptidyl-alanyl moieties that are N-acyl substituents of D-alanine.</text>
        <dbReference type="EC" id="3.4.16.4"/>
    </reaction>
</comment>
<dbReference type="InterPro" id="IPR050396">
    <property type="entry name" value="Glycosyltr_51/Transpeptidase"/>
</dbReference>
<evidence type="ECO:0000256" key="1">
    <source>
        <dbReference type="ARBA" id="ARBA00022475"/>
    </source>
</evidence>
<dbReference type="RefSeq" id="WP_225420232.1">
    <property type="nucleotide sequence ID" value="NZ_JBHTOH010000002.1"/>
</dbReference>
<evidence type="ECO:0000256" key="7">
    <source>
        <dbReference type="ARBA" id="ARBA00022801"/>
    </source>
</evidence>
<dbReference type="Gene3D" id="3.40.710.10">
    <property type="entry name" value="DD-peptidase/beta-lactamase superfamily"/>
    <property type="match status" value="1"/>
</dbReference>
<dbReference type="Proteomes" id="UP001597191">
    <property type="component" value="Unassembled WGS sequence"/>
</dbReference>
<dbReference type="InterPro" id="IPR012338">
    <property type="entry name" value="Beta-lactam/transpept-like"/>
</dbReference>
<evidence type="ECO:0000313" key="20">
    <source>
        <dbReference type="EMBL" id="MFD1410055.1"/>
    </source>
</evidence>
<evidence type="ECO:0000259" key="18">
    <source>
        <dbReference type="Pfam" id="PF00905"/>
    </source>
</evidence>
<dbReference type="Pfam" id="PF00912">
    <property type="entry name" value="Transgly"/>
    <property type="match status" value="1"/>
</dbReference>
<evidence type="ECO:0000256" key="8">
    <source>
        <dbReference type="ARBA" id="ARBA00022960"/>
    </source>
</evidence>
<feature type="compositionally biased region" description="Polar residues" evidence="16">
    <location>
        <begin position="917"/>
        <end position="928"/>
    </location>
</feature>
<evidence type="ECO:0000259" key="19">
    <source>
        <dbReference type="Pfam" id="PF00912"/>
    </source>
</evidence>
<dbReference type="EMBL" id="JBHTOH010000002">
    <property type="protein sequence ID" value="MFD1410055.1"/>
    <property type="molecule type" value="Genomic_DNA"/>
</dbReference>
<keyword evidence="1" id="KW-1003">Cell membrane</keyword>
<dbReference type="SUPFAM" id="SSF56601">
    <property type="entry name" value="beta-lactamase/transpeptidase-like"/>
    <property type="match status" value="1"/>
</dbReference>
<dbReference type="InterPro" id="IPR023346">
    <property type="entry name" value="Lysozyme-like_dom_sf"/>
</dbReference>
<organism evidence="20 21">
    <name type="scientific">Lapidilactobacillus gannanensis</name>
    <dbReference type="NCBI Taxonomy" id="2486002"/>
    <lineage>
        <taxon>Bacteria</taxon>
        <taxon>Bacillati</taxon>
        <taxon>Bacillota</taxon>
        <taxon>Bacilli</taxon>
        <taxon>Lactobacillales</taxon>
        <taxon>Lactobacillaceae</taxon>
        <taxon>Lapidilactobacillus</taxon>
    </lineage>
</organism>
<gene>
    <name evidence="20" type="ORF">ACFQ4R_00215</name>
</gene>
<accession>A0ABW4BIM2</accession>
<evidence type="ECO:0000256" key="17">
    <source>
        <dbReference type="SAM" id="Phobius"/>
    </source>
</evidence>
<keyword evidence="3" id="KW-0645">Protease</keyword>
<comment type="catalytic activity">
    <reaction evidence="15">
        <text>[GlcNAc-(1-&gt;4)-Mur2Ac(oyl-L-Ala-gamma-D-Glu-L-Lys-D-Ala-D-Ala)](n)-di-trans,octa-cis-undecaprenyl diphosphate + beta-D-GlcNAc-(1-&gt;4)-Mur2Ac(oyl-L-Ala-gamma-D-Glu-L-Lys-D-Ala-D-Ala)-di-trans,octa-cis-undecaprenyl diphosphate = [GlcNAc-(1-&gt;4)-Mur2Ac(oyl-L-Ala-gamma-D-Glu-L-Lys-D-Ala-D-Ala)](n+1)-di-trans,octa-cis-undecaprenyl diphosphate + di-trans,octa-cis-undecaprenyl diphosphate + H(+)</text>
        <dbReference type="Rhea" id="RHEA:23708"/>
        <dbReference type="Rhea" id="RHEA-COMP:9602"/>
        <dbReference type="Rhea" id="RHEA-COMP:9603"/>
        <dbReference type="ChEBI" id="CHEBI:15378"/>
        <dbReference type="ChEBI" id="CHEBI:58405"/>
        <dbReference type="ChEBI" id="CHEBI:60033"/>
        <dbReference type="ChEBI" id="CHEBI:78435"/>
        <dbReference type="EC" id="2.4.99.28"/>
    </reaction>
</comment>
<evidence type="ECO:0000256" key="3">
    <source>
        <dbReference type="ARBA" id="ARBA00022670"/>
    </source>
</evidence>
<keyword evidence="6 17" id="KW-0812">Transmembrane</keyword>
<dbReference type="Gene3D" id="3.40.50.12800">
    <property type="match status" value="1"/>
</dbReference>
<keyword evidence="11 17" id="KW-0472">Membrane</keyword>
<keyword evidence="13" id="KW-0961">Cell wall biogenesis/degradation</keyword>
<dbReference type="Gene3D" id="3.90.1310.40">
    <property type="match status" value="1"/>
</dbReference>
<name>A0ABW4BIM2_9LACO</name>
<keyword evidence="8" id="KW-0133">Cell shape</keyword>
<dbReference type="Gene3D" id="1.10.3810.10">
    <property type="entry name" value="Biosynthetic peptidoglycan transglycosylase-like"/>
    <property type="match status" value="1"/>
</dbReference>
<keyword evidence="12" id="KW-0511">Multifunctional enzyme</keyword>
<keyword evidence="2" id="KW-0121">Carboxypeptidase</keyword>
<feature type="region of interest" description="Disordered" evidence="16">
    <location>
        <begin position="828"/>
        <end position="928"/>
    </location>
</feature>
<dbReference type="SUPFAM" id="SSF53955">
    <property type="entry name" value="Lysozyme-like"/>
    <property type="match status" value="1"/>
</dbReference>
<evidence type="ECO:0000256" key="10">
    <source>
        <dbReference type="ARBA" id="ARBA00022989"/>
    </source>
</evidence>
<keyword evidence="5" id="KW-0808">Transferase</keyword>
<dbReference type="Pfam" id="PF00905">
    <property type="entry name" value="Transpeptidase"/>
    <property type="match status" value="1"/>
</dbReference>
<evidence type="ECO:0000256" key="14">
    <source>
        <dbReference type="ARBA" id="ARBA00034000"/>
    </source>
</evidence>
<evidence type="ECO:0000256" key="12">
    <source>
        <dbReference type="ARBA" id="ARBA00023268"/>
    </source>
</evidence>
<feature type="domain" description="Glycosyl transferase family 51" evidence="19">
    <location>
        <begin position="123"/>
        <end position="303"/>
    </location>
</feature>
<sequence length="928" mass="101846">MNKPQKWWQAFLKNLQQLGQRLAAFFQNLGRRLTRNRGQAQTKTTWQFKVNVFIQTIRSLAIYLFSGLLVVGALAFGLLLGYFGGIMSHESIPTYASMKRQIENVNQSSSLYFAQKVKLADVKSDLIRTKTSYNDISPYLIKAVVATEDDDFYEHRGVVPKSLIRAVLSDVTGMGAQTGGSTLTQQLVKMQLLSSETTWRRKATEVMLALRIDKYFSKQQIIESYLNVATLGRNNAGQNIAGVETAAQGLFGTTAKNLTLPQAAFIAGLPQSPSIYTPYQQDGTVKKDLTYSMKRKDVVLFRMYRHGDITKKQYNDAKKVDLRQQFQAPTTASSSTTEGYMYNLLLGQARNILIDQLIEQNGRKVATVKQDAKLYAQYYDQADELLKQKGYRIDSTINKKLYDELQDVTATQGTTFGSDYTETAFDDNLNKNVTITEKAQTGSVLLDNETGAVLAFVGGRDFTDNQINHAFDTQRSPGSSIKPLIAYGPAVENKVINSQTMIADFAHNFNGYKPTDYNKSIENRFVPATEALAWSYNLPAVNLYNHLKNETKVDVSSYMSKMGINLTNSEYSQLGIALGGTDRGISVEQNASAFATFANGGEHVNPYVISKITAPNGSVIYRHKSKKTKVFSKSTSYIMQQMMKSVISTGTGTQLAWQLNFNTSNVYGKTGTSNDYRDIWFVGSTPGVTLATWMGYDNFYGNSHNLTSASSNTNMTYWAKMANALYQTQPDLFKLEQTPVKPAGAEQHQVLTSTGTEAGSISYGGSKINLTGAKTNAWFNDGATPAKASANFAIGGTDENYKLFWDHYQGKSNDYGVVQNVDDNGDVIKRTTTTTDNSADSGTNTNSEATTNKDVNNSSGQNTDSGNNATDSNTTTGGTGSNPDTGTEENNNQDTNNTGKPGTTTDQGNTGGKDTNGDQATNNQPVTN</sequence>
<evidence type="ECO:0000256" key="16">
    <source>
        <dbReference type="SAM" id="MobiDB-lite"/>
    </source>
</evidence>
<comment type="caution">
    <text evidence="20">The sequence shown here is derived from an EMBL/GenBank/DDBJ whole genome shotgun (WGS) entry which is preliminary data.</text>
</comment>
<keyword evidence="4" id="KW-0328">Glycosyltransferase</keyword>
<dbReference type="InterPro" id="IPR001264">
    <property type="entry name" value="Glyco_trans_51"/>
</dbReference>
<proteinExistence type="predicted"/>
<evidence type="ECO:0000256" key="2">
    <source>
        <dbReference type="ARBA" id="ARBA00022645"/>
    </source>
</evidence>
<dbReference type="InterPro" id="IPR036950">
    <property type="entry name" value="PBP_transglycosylase"/>
</dbReference>
<protein>
    <submittedName>
        <fullName evidence="20">Transglycosylase domain-containing protein</fullName>
    </submittedName>
</protein>
<dbReference type="InterPro" id="IPR001460">
    <property type="entry name" value="PCN-bd_Tpept"/>
</dbReference>
<keyword evidence="21" id="KW-1185">Reference proteome</keyword>
<feature type="transmembrane region" description="Helical" evidence="17">
    <location>
        <begin position="60"/>
        <end position="83"/>
    </location>
</feature>
<feature type="domain" description="Penicillin-binding protein transpeptidase" evidence="18">
    <location>
        <begin position="444"/>
        <end position="703"/>
    </location>
</feature>
<evidence type="ECO:0000256" key="6">
    <source>
        <dbReference type="ARBA" id="ARBA00022692"/>
    </source>
</evidence>
<evidence type="ECO:0000256" key="4">
    <source>
        <dbReference type="ARBA" id="ARBA00022676"/>
    </source>
</evidence>
<keyword evidence="7" id="KW-0378">Hydrolase</keyword>
<evidence type="ECO:0000256" key="11">
    <source>
        <dbReference type="ARBA" id="ARBA00023136"/>
    </source>
</evidence>
<evidence type="ECO:0000313" key="21">
    <source>
        <dbReference type="Proteomes" id="UP001597191"/>
    </source>
</evidence>
<dbReference type="PANTHER" id="PTHR32282">
    <property type="entry name" value="BINDING PROTEIN TRANSPEPTIDASE, PUTATIVE-RELATED"/>
    <property type="match status" value="1"/>
</dbReference>
<reference evidence="21" key="1">
    <citation type="journal article" date="2019" name="Int. J. Syst. Evol. Microbiol.">
        <title>The Global Catalogue of Microorganisms (GCM) 10K type strain sequencing project: providing services to taxonomists for standard genome sequencing and annotation.</title>
        <authorList>
            <consortium name="The Broad Institute Genomics Platform"/>
            <consortium name="The Broad Institute Genome Sequencing Center for Infectious Disease"/>
            <person name="Wu L."/>
            <person name="Ma J."/>
        </authorList>
    </citation>
    <scope>NUCLEOTIDE SEQUENCE [LARGE SCALE GENOMIC DNA]</scope>
    <source>
        <strain evidence="21">CCM 8937</strain>
    </source>
</reference>
<feature type="compositionally biased region" description="Low complexity" evidence="16">
    <location>
        <begin position="862"/>
        <end position="899"/>
    </location>
</feature>
<dbReference type="PANTHER" id="PTHR32282:SF32">
    <property type="entry name" value="PENICILLIN-BINDING PROTEIN 2A"/>
    <property type="match status" value="1"/>
</dbReference>
<feature type="compositionally biased region" description="Polar residues" evidence="16">
    <location>
        <begin position="830"/>
        <end position="861"/>
    </location>
</feature>
<evidence type="ECO:0000256" key="13">
    <source>
        <dbReference type="ARBA" id="ARBA00023316"/>
    </source>
</evidence>
<evidence type="ECO:0000256" key="9">
    <source>
        <dbReference type="ARBA" id="ARBA00022984"/>
    </source>
</evidence>
<keyword evidence="9" id="KW-0573">Peptidoglycan synthesis</keyword>
<keyword evidence="10 17" id="KW-1133">Transmembrane helix</keyword>
<evidence type="ECO:0000256" key="5">
    <source>
        <dbReference type="ARBA" id="ARBA00022679"/>
    </source>
</evidence>